<feature type="transmembrane region" description="Helical" evidence="1">
    <location>
        <begin position="12"/>
        <end position="30"/>
    </location>
</feature>
<dbReference type="KEGG" id="vfa:MM35RIKEN_08000"/>
<protein>
    <submittedName>
        <fullName evidence="3">Phospholipase D family protein</fullName>
    </submittedName>
</protein>
<keyword evidence="1" id="KW-0472">Membrane</keyword>
<dbReference type="PROSITE" id="PS50035">
    <property type="entry name" value="PLD"/>
    <property type="match status" value="2"/>
</dbReference>
<dbReference type="PANTHER" id="PTHR21248">
    <property type="entry name" value="CARDIOLIPIN SYNTHASE"/>
    <property type="match status" value="1"/>
</dbReference>
<proteinExistence type="predicted"/>
<dbReference type="Gene3D" id="3.30.870.10">
    <property type="entry name" value="Endonuclease Chain A"/>
    <property type="match status" value="2"/>
</dbReference>
<dbReference type="SMART" id="SM00155">
    <property type="entry name" value="PLDc"/>
    <property type="match status" value="2"/>
</dbReference>
<dbReference type="AlphaFoldDB" id="A0A810PPF0"/>
<name>A0A810PPF0_9FIRM</name>
<dbReference type="PANTHER" id="PTHR21248:SF12">
    <property type="entry name" value="CARDIOLIPIN SYNTHASE C"/>
    <property type="match status" value="1"/>
</dbReference>
<dbReference type="GO" id="GO:0032049">
    <property type="term" value="P:cardiolipin biosynthetic process"/>
    <property type="evidence" value="ECO:0007669"/>
    <property type="project" value="UniProtKB-ARBA"/>
</dbReference>
<evidence type="ECO:0000313" key="4">
    <source>
        <dbReference type="Proteomes" id="UP000681343"/>
    </source>
</evidence>
<keyword evidence="4" id="KW-1185">Reference proteome</keyword>
<dbReference type="Pfam" id="PF13091">
    <property type="entry name" value="PLDc_2"/>
    <property type="match status" value="2"/>
</dbReference>
<sequence length="460" mass="51843">MKNVIFKGIKALAILFVLYILISLIVPPIFQKEPIELEGAEFAGTGVTERVLCIDDNREALIWRLRLIDRAENEIILSTFDFRVDNSGKDMIAALNEAAERGVNIKILVDGISGDMYLRCNRLIGALAANTNVQIKLYNPINLMTPWKINYRLHDKYLIVDGKQYLLGGRNTNDLFLGEYKDKEDRNIDREVLVCSDGTNSSTEALTAYFAKIWDLPCNKEISGNRRNLQKAQETLRTHYTELQGSYAEAYLPVDLERETLEAKSITLLSNPTSPENKAPVLWEQLSGIMKNGESILIETPYIICNNGMYETLAGFCEGGRRVQIMTNAIESGANPFGCTDYLNEKKNILATGSEVFEVSCGQSLHTKTILVDDHISMIGSYNLDLRSTYLDTELMLVIDCPELNQCLRENASVKAEQSRHVLPDGTENEGPDFQGEMPFYKKAGYFLLRLLTGLFRYLL</sequence>
<feature type="domain" description="PLD phosphodiesterase" evidence="2">
    <location>
        <begin position="149"/>
        <end position="176"/>
    </location>
</feature>
<reference evidence="3" key="1">
    <citation type="submission" date="2020-09" db="EMBL/GenBank/DDBJ databases">
        <title>New species isolated from human feces.</title>
        <authorList>
            <person name="Kitahara M."/>
            <person name="Shigeno Y."/>
            <person name="Shime M."/>
            <person name="Matsumoto Y."/>
            <person name="Nakamura S."/>
            <person name="Motooka D."/>
            <person name="Fukuoka S."/>
            <person name="Nishikawa H."/>
            <person name="Benno Y."/>
        </authorList>
    </citation>
    <scope>NUCLEOTIDE SEQUENCE</scope>
    <source>
        <strain evidence="3">MM35</strain>
    </source>
</reference>
<evidence type="ECO:0000256" key="1">
    <source>
        <dbReference type="SAM" id="Phobius"/>
    </source>
</evidence>
<evidence type="ECO:0000313" key="3">
    <source>
        <dbReference type="EMBL" id="BCK78608.1"/>
    </source>
</evidence>
<keyword evidence="1" id="KW-0812">Transmembrane</keyword>
<gene>
    <name evidence="3" type="primary">plD</name>
    <name evidence="3" type="ORF">MM35RIKEN_08000</name>
</gene>
<dbReference type="RefSeq" id="WP_022177412.1">
    <property type="nucleotide sequence ID" value="NZ_AP023415.1"/>
</dbReference>
<dbReference type="GO" id="GO:0030572">
    <property type="term" value="F:phosphatidyltransferase activity"/>
    <property type="evidence" value="ECO:0007669"/>
    <property type="project" value="UniProtKB-ARBA"/>
</dbReference>
<dbReference type="Proteomes" id="UP000681343">
    <property type="component" value="Chromosome"/>
</dbReference>
<dbReference type="EMBL" id="AP023415">
    <property type="protein sequence ID" value="BCK78608.1"/>
    <property type="molecule type" value="Genomic_DNA"/>
</dbReference>
<organism evidence="3 4">
    <name type="scientific">Vescimonas fastidiosa</name>
    <dbReference type="NCBI Taxonomy" id="2714353"/>
    <lineage>
        <taxon>Bacteria</taxon>
        <taxon>Bacillati</taxon>
        <taxon>Bacillota</taxon>
        <taxon>Clostridia</taxon>
        <taxon>Eubacteriales</taxon>
        <taxon>Oscillospiraceae</taxon>
        <taxon>Vescimonas</taxon>
    </lineage>
</organism>
<evidence type="ECO:0000259" key="2">
    <source>
        <dbReference type="PROSITE" id="PS50035"/>
    </source>
</evidence>
<dbReference type="SUPFAM" id="SSF56024">
    <property type="entry name" value="Phospholipase D/nuclease"/>
    <property type="match status" value="2"/>
</dbReference>
<keyword evidence="1" id="KW-1133">Transmembrane helix</keyword>
<dbReference type="InterPro" id="IPR025202">
    <property type="entry name" value="PLD-like_dom"/>
</dbReference>
<accession>A0A810PPF0</accession>
<feature type="domain" description="PLD phosphodiesterase" evidence="2">
    <location>
        <begin position="361"/>
        <end position="388"/>
    </location>
</feature>
<dbReference type="InterPro" id="IPR001736">
    <property type="entry name" value="PLipase_D/transphosphatidylase"/>
</dbReference>
<dbReference type="CDD" id="cd09113">
    <property type="entry name" value="PLDc_ymdC_like_2"/>
    <property type="match status" value="1"/>
</dbReference>